<keyword evidence="9" id="KW-0238">DNA-binding</keyword>
<evidence type="ECO:0000256" key="7">
    <source>
        <dbReference type="ARBA" id="ARBA00022801"/>
    </source>
</evidence>
<dbReference type="PANTHER" id="PTHR30194:SF3">
    <property type="entry name" value="CROSSOVER JUNCTION ENDODEOXYRIBONUCLEASE RUVC"/>
    <property type="match status" value="1"/>
</dbReference>
<dbReference type="GO" id="GO:0003677">
    <property type="term" value="F:DNA binding"/>
    <property type="evidence" value="ECO:0007669"/>
    <property type="project" value="UniProtKB-KW"/>
</dbReference>
<evidence type="ECO:0000256" key="1">
    <source>
        <dbReference type="ARBA" id="ARBA00009518"/>
    </source>
</evidence>
<sequence length="114" mass="12355">MTLRPFDKAQDRLRSGQADTDALVVLGIDPGIAVTGYGLVRLEGRDHTSLGFGAIRTQERLSRGERLLAIHRGLLDVIRRSRPHEVAIEDFYAGHVRAAVAIGEARAMALLAAA</sequence>
<dbReference type="GO" id="GO:0004520">
    <property type="term" value="F:DNA endonuclease activity"/>
    <property type="evidence" value="ECO:0007669"/>
    <property type="project" value="InterPro"/>
</dbReference>
<reference evidence="12" key="1">
    <citation type="journal article" date="2014" name="Front. Microbiol.">
        <title>High frequency of phylogenetically diverse reductive dehalogenase-homologous genes in deep subseafloor sedimentary metagenomes.</title>
        <authorList>
            <person name="Kawai M."/>
            <person name="Futagami T."/>
            <person name="Toyoda A."/>
            <person name="Takaki Y."/>
            <person name="Nishi S."/>
            <person name="Hori S."/>
            <person name="Arai W."/>
            <person name="Tsubouchi T."/>
            <person name="Morono Y."/>
            <person name="Uchiyama I."/>
            <person name="Ito T."/>
            <person name="Fujiyama A."/>
            <person name="Inagaki F."/>
            <person name="Takami H."/>
        </authorList>
    </citation>
    <scope>NUCLEOTIDE SEQUENCE</scope>
    <source>
        <strain evidence="12">Expedition CK06-06</strain>
    </source>
</reference>
<keyword evidence="2" id="KW-0963">Cytoplasm</keyword>
<feature type="non-terminal residue" evidence="12">
    <location>
        <position position="114"/>
    </location>
</feature>
<evidence type="ECO:0000256" key="11">
    <source>
        <dbReference type="ARBA" id="ARBA00023204"/>
    </source>
</evidence>
<dbReference type="InterPro" id="IPR036397">
    <property type="entry name" value="RNaseH_sf"/>
</dbReference>
<dbReference type="InterPro" id="IPR012337">
    <property type="entry name" value="RNaseH-like_sf"/>
</dbReference>
<keyword evidence="6" id="KW-0227">DNA damage</keyword>
<protein>
    <submittedName>
        <fullName evidence="12">Uncharacterized protein</fullName>
    </submittedName>
</protein>
<comment type="caution">
    <text evidence="12">The sequence shown here is derived from an EMBL/GenBank/DDBJ whole genome shotgun (WGS) entry which is preliminary data.</text>
</comment>
<evidence type="ECO:0000256" key="10">
    <source>
        <dbReference type="ARBA" id="ARBA00023172"/>
    </source>
</evidence>
<keyword evidence="11" id="KW-0234">DNA repair</keyword>
<dbReference type="PRINTS" id="PR00696">
    <property type="entry name" value="RSOLVASERUVC"/>
</dbReference>
<dbReference type="Pfam" id="PF02075">
    <property type="entry name" value="RuvC"/>
    <property type="match status" value="1"/>
</dbReference>
<dbReference type="GO" id="GO:0046872">
    <property type="term" value="F:metal ion binding"/>
    <property type="evidence" value="ECO:0007669"/>
    <property type="project" value="UniProtKB-KW"/>
</dbReference>
<accession>X0V8N6</accession>
<dbReference type="PANTHER" id="PTHR30194">
    <property type="entry name" value="CROSSOVER JUNCTION ENDODEOXYRIBONUCLEASE RUVC"/>
    <property type="match status" value="1"/>
</dbReference>
<keyword evidence="8" id="KW-0460">Magnesium</keyword>
<dbReference type="InterPro" id="IPR002176">
    <property type="entry name" value="X-over_junc_endoDNase_RuvC"/>
</dbReference>
<name>X0V8N6_9ZZZZ</name>
<dbReference type="Gene3D" id="3.30.420.10">
    <property type="entry name" value="Ribonuclease H-like superfamily/Ribonuclease H"/>
    <property type="match status" value="1"/>
</dbReference>
<evidence type="ECO:0000256" key="9">
    <source>
        <dbReference type="ARBA" id="ARBA00023125"/>
    </source>
</evidence>
<dbReference type="GO" id="GO:0016787">
    <property type="term" value="F:hydrolase activity"/>
    <property type="evidence" value="ECO:0007669"/>
    <property type="project" value="UniProtKB-KW"/>
</dbReference>
<organism evidence="12">
    <name type="scientific">marine sediment metagenome</name>
    <dbReference type="NCBI Taxonomy" id="412755"/>
    <lineage>
        <taxon>unclassified sequences</taxon>
        <taxon>metagenomes</taxon>
        <taxon>ecological metagenomes</taxon>
    </lineage>
</organism>
<evidence type="ECO:0000313" key="12">
    <source>
        <dbReference type="EMBL" id="GAG14514.1"/>
    </source>
</evidence>
<gene>
    <name evidence="12" type="ORF">S01H1_55802</name>
</gene>
<comment type="similarity">
    <text evidence="1">Belongs to the RuvC family.</text>
</comment>
<keyword evidence="3" id="KW-0540">Nuclease</keyword>
<evidence type="ECO:0000256" key="4">
    <source>
        <dbReference type="ARBA" id="ARBA00022723"/>
    </source>
</evidence>
<keyword evidence="5" id="KW-0255">Endonuclease</keyword>
<evidence type="ECO:0000256" key="2">
    <source>
        <dbReference type="ARBA" id="ARBA00022490"/>
    </source>
</evidence>
<evidence type="ECO:0000256" key="3">
    <source>
        <dbReference type="ARBA" id="ARBA00022722"/>
    </source>
</evidence>
<dbReference type="AlphaFoldDB" id="X0V8N6"/>
<evidence type="ECO:0000256" key="5">
    <source>
        <dbReference type="ARBA" id="ARBA00022759"/>
    </source>
</evidence>
<keyword evidence="4" id="KW-0479">Metal-binding</keyword>
<keyword evidence="10" id="KW-0233">DNA recombination</keyword>
<evidence type="ECO:0000256" key="6">
    <source>
        <dbReference type="ARBA" id="ARBA00022763"/>
    </source>
</evidence>
<evidence type="ECO:0000256" key="8">
    <source>
        <dbReference type="ARBA" id="ARBA00022842"/>
    </source>
</evidence>
<dbReference type="SUPFAM" id="SSF53098">
    <property type="entry name" value="Ribonuclease H-like"/>
    <property type="match status" value="1"/>
</dbReference>
<dbReference type="EMBL" id="BARS01036289">
    <property type="protein sequence ID" value="GAG14514.1"/>
    <property type="molecule type" value="Genomic_DNA"/>
</dbReference>
<dbReference type="GO" id="GO:0006310">
    <property type="term" value="P:DNA recombination"/>
    <property type="evidence" value="ECO:0007669"/>
    <property type="project" value="UniProtKB-KW"/>
</dbReference>
<dbReference type="GO" id="GO:0006281">
    <property type="term" value="P:DNA repair"/>
    <property type="evidence" value="ECO:0007669"/>
    <property type="project" value="UniProtKB-KW"/>
</dbReference>
<proteinExistence type="inferred from homology"/>
<keyword evidence="7" id="KW-0378">Hydrolase</keyword>